<dbReference type="VEuPathDB" id="FungiDB:AB675_756"/>
<evidence type="ECO:0000313" key="3">
    <source>
        <dbReference type="Proteomes" id="UP000038010"/>
    </source>
</evidence>
<dbReference type="GeneID" id="28739818"/>
<dbReference type="RefSeq" id="XP_018005510.1">
    <property type="nucleotide sequence ID" value="XM_018147949.1"/>
</dbReference>
<feature type="compositionally biased region" description="Polar residues" evidence="1">
    <location>
        <begin position="73"/>
        <end position="84"/>
    </location>
</feature>
<feature type="compositionally biased region" description="Basic and acidic residues" evidence="1">
    <location>
        <begin position="753"/>
        <end position="775"/>
    </location>
</feature>
<feature type="region of interest" description="Disordered" evidence="1">
    <location>
        <begin position="863"/>
        <end position="937"/>
    </location>
</feature>
<dbReference type="AlphaFoldDB" id="A0A0N1HGV6"/>
<sequence length="1149" mass="128770">MDFIRRKSGPQAAHGPQEEEPSAAPRVRNRLSKPRSLNHNLKASSSQLRLEALDTGAQHAEPRSEFTVVEPTESGTDGPSTNPRVSDLITRLEANQKTSSQTSLPLSKRRDSYRGSMTSITEQKLTSLTTSSSHPRLTTLKNDSKSTISPAQSVDDLRLSEIPNFSRRSSFKPGAATRKSSQVEIILEEPEPNKNMLQDDKPQQSFVDDDARSFVEGDDEAWYPPPQVGRPETPRSLIDYPHLGSLTPGSLQVTNGRASPTGSNMSKQLITHQFSRQSRVRDVSSEYDQSVYDDQSLPASLNGDSVYSTKNRYRDFSWQSRGSSKLRNDDAPPMPDTDAVCSDPASFLADEYMAELPASPFAVRKSSLQNFAHRVALAGLEGSVRPESYLSYQSADIHDERRASSPVPSVKSETGTILVTTTKTTEADDDLFEDEALGGSPTRDRFESSDSWHATSVVDENRVQSNDGLDTEYAVDFTTENQLTLLQSVGDVQVSKTMSSTTIEIDTTMLTPAQTAEIHEMDANGYESDLRFHSPIELEPLSSWTPNFSSPEPRKSFHKSDSGYSSNVSLRSSSGERKQSMSKISSELDRRSLVGKVFRPILKSRRTSTEVVTTRKSTDKARPTPTRAQTSIAALSDAPTQRPPQAAVVEVKKTNRLTKRLTSGKQFQPVVLQTIQSIDDLSIPPVSTEAAEHLRIRTQAVPELESTYRSMDHVRNRLSVSTVSMLDDYPEIRFPSPEPERKQARRRSWFGKVVEDKPSKPEKPEPKYKSSKRDSWNVTDISQEHAMAIVNEWQTQAPSLGGSHYDQIPSRRNSMKLYQQQQQQQQEPQQGLRRPSRLRQKKRNMDDKEAAEFARIRSASIRERDAWKQQQPAVLRRSTSGQRTSMESRRSASRKRSSRTSSATRTTQPIPEAITQRIQKALSASREASRESSPHRMLMDQDAEASLGVNIPAPNIAPPPPPPPHSPRPMSIDEEEHSSPPHPSHAPPPPPPHSPRPTSINHDYFSEHQAVAEDDFAPPPPSHSPRPMDVTPTQEEADPWAAQADRWRALRRQVSQEAVRESGIHVGQYETDVYPSLPPMNRQLPNRYTITNGTYDPQSGWEDGFGYKQDRTYSYAHEAWTWDTQGQYHQQQHYTASPSAWKGYYGNQY</sequence>
<dbReference type="OrthoDB" id="5341904at2759"/>
<feature type="compositionally biased region" description="Polar residues" evidence="1">
    <location>
        <begin position="35"/>
        <end position="48"/>
    </location>
</feature>
<feature type="region of interest" description="Disordered" evidence="1">
    <location>
        <begin position="608"/>
        <end position="629"/>
    </location>
</feature>
<name>A0A0N1HGV6_9EURO</name>
<feature type="region of interest" description="Disordered" evidence="1">
    <location>
        <begin position="949"/>
        <end position="1001"/>
    </location>
</feature>
<feature type="compositionally biased region" description="Basic and acidic residues" evidence="1">
    <location>
        <begin position="552"/>
        <end position="561"/>
    </location>
</feature>
<comment type="caution">
    <text evidence="2">The sequence shown here is derived from an EMBL/GenBank/DDBJ whole genome shotgun (WGS) entry which is preliminary data.</text>
</comment>
<feature type="compositionally biased region" description="Polar residues" evidence="1">
    <location>
        <begin position="93"/>
        <end position="105"/>
    </location>
</feature>
<feature type="compositionally biased region" description="Pro residues" evidence="1">
    <location>
        <begin position="980"/>
        <end position="995"/>
    </location>
</feature>
<dbReference type="Proteomes" id="UP000038010">
    <property type="component" value="Unassembled WGS sequence"/>
</dbReference>
<feature type="region of interest" description="Disordered" evidence="1">
    <location>
        <begin position="1013"/>
        <end position="1034"/>
    </location>
</feature>
<feature type="compositionally biased region" description="Polar residues" evidence="1">
    <location>
        <begin position="562"/>
        <end position="573"/>
    </location>
</feature>
<accession>A0A0N1HGV6</accession>
<feature type="region of interest" description="Disordered" evidence="1">
    <location>
        <begin position="271"/>
        <end position="304"/>
    </location>
</feature>
<keyword evidence="3" id="KW-1185">Reference proteome</keyword>
<reference evidence="2 3" key="1">
    <citation type="submission" date="2015-06" db="EMBL/GenBank/DDBJ databases">
        <title>Draft genome of the ant-associated black yeast Phialophora attae CBS 131958.</title>
        <authorList>
            <person name="Moreno L.F."/>
            <person name="Stielow B.J."/>
            <person name="de Hoog S."/>
            <person name="Vicente V.A."/>
            <person name="Weiss V.A."/>
            <person name="de Vries M."/>
            <person name="Cruz L.M."/>
            <person name="Souza E.M."/>
        </authorList>
    </citation>
    <scope>NUCLEOTIDE SEQUENCE [LARGE SCALE GENOMIC DNA]</scope>
    <source>
        <strain evidence="2 3">CBS 131958</strain>
    </source>
</reference>
<feature type="region of interest" description="Disordered" evidence="1">
    <location>
        <begin position="1"/>
        <end position="155"/>
    </location>
</feature>
<feature type="region of interest" description="Disordered" evidence="1">
    <location>
        <begin position="541"/>
        <end position="587"/>
    </location>
</feature>
<feature type="compositionally biased region" description="Polar residues" evidence="1">
    <location>
        <begin position="868"/>
        <end position="885"/>
    </location>
</feature>
<feature type="compositionally biased region" description="Basic and acidic residues" evidence="1">
    <location>
        <begin position="927"/>
        <end position="937"/>
    </location>
</feature>
<feature type="region of interest" description="Disordered" evidence="1">
    <location>
        <begin position="815"/>
        <end position="850"/>
    </location>
</feature>
<organism evidence="2 3">
    <name type="scientific">Cyphellophora attinorum</name>
    <dbReference type="NCBI Taxonomy" id="1664694"/>
    <lineage>
        <taxon>Eukaryota</taxon>
        <taxon>Fungi</taxon>
        <taxon>Dikarya</taxon>
        <taxon>Ascomycota</taxon>
        <taxon>Pezizomycotina</taxon>
        <taxon>Eurotiomycetes</taxon>
        <taxon>Chaetothyriomycetidae</taxon>
        <taxon>Chaetothyriales</taxon>
        <taxon>Cyphellophoraceae</taxon>
        <taxon>Cyphellophora</taxon>
    </lineage>
</organism>
<feature type="compositionally biased region" description="Polar residues" evidence="1">
    <location>
        <begin position="115"/>
        <end position="152"/>
    </location>
</feature>
<evidence type="ECO:0000256" key="1">
    <source>
        <dbReference type="SAM" id="MobiDB-lite"/>
    </source>
</evidence>
<proteinExistence type="predicted"/>
<feature type="compositionally biased region" description="Low complexity" evidence="1">
    <location>
        <begin position="819"/>
        <end position="830"/>
    </location>
</feature>
<protein>
    <submittedName>
        <fullName evidence="2">Uncharacterized protein</fullName>
    </submittedName>
</protein>
<dbReference type="STRING" id="1664694.A0A0N1HGV6"/>
<feature type="compositionally biased region" description="Pro residues" evidence="1">
    <location>
        <begin position="955"/>
        <end position="967"/>
    </location>
</feature>
<feature type="region of interest" description="Disordered" evidence="1">
    <location>
        <begin position="730"/>
        <end position="777"/>
    </location>
</feature>
<dbReference type="EMBL" id="LFJN01000001">
    <property type="protein sequence ID" value="KPI45547.1"/>
    <property type="molecule type" value="Genomic_DNA"/>
</dbReference>
<gene>
    <name evidence="2" type="ORF">AB675_756</name>
</gene>
<evidence type="ECO:0000313" key="2">
    <source>
        <dbReference type="EMBL" id="KPI45547.1"/>
    </source>
</evidence>